<dbReference type="Proteomes" id="UP001207468">
    <property type="component" value="Unassembled WGS sequence"/>
</dbReference>
<comment type="caution">
    <text evidence="1">The sequence shown here is derived from an EMBL/GenBank/DDBJ whole genome shotgun (WGS) entry which is preliminary data.</text>
</comment>
<evidence type="ECO:0000313" key="2">
    <source>
        <dbReference type="Proteomes" id="UP001207468"/>
    </source>
</evidence>
<evidence type="ECO:0000313" key="1">
    <source>
        <dbReference type="EMBL" id="KAI9509294.1"/>
    </source>
</evidence>
<organism evidence="1 2">
    <name type="scientific">Russula earlei</name>
    <dbReference type="NCBI Taxonomy" id="71964"/>
    <lineage>
        <taxon>Eukaryota</taxon>
        <taxon>Fungi</taxon>
        <taxon>Dikarya</taxon>
        <taxon>Basidiomycota</taxon>
        <taxon>Agaricomycotina</taxon>
        <taxon>Agaricomycetes</taxon>
        <taxon>Russulales</taxon>
        <taxon>Russulaceae</taxon>
        <taxon>Russula</taxon>
    </lineage>
</organism>
<gene>
    <name evidence="1" type="ORF">F5148DRAFT_978503</name>
</gene>
<name>A0ACC0UDY7_9AGAM</name>
<keyword evidence="2" id="KW-1185">Reference proteome</keyword>
<protein>
    <submittedName>
        <fullName evidence="1">Uncharacterized protein</fullName>
    </submittedName>
</protein>
<dbReference type="EMBL" id="JAGFNK010000067">
    <property type="protein sequence ID" value="KAI9509294.1"/>
    <property type="molecule type" value="Genomic_DNA"/>
</dbReference>
<accession>A0ACC0UDY7</accession>
<sequence length="510" mass="55818">MSSSSSSPSSSRLRPLPPTFRVPYAHSSNRNSGASFRPRLPSDPFSDSAFYRREPVIINSERLFTVAFAAQAARSVILVLGEPTPQDLAPLVSSERLAFSLVIIASHRTPSLPSKVQPTIRILRLAQPLAGELTGAIELVDALEWAERVARTWRKLGGIGVRELTEGRQGGFGALAPPPNIHRPRSESNPTSPAPSISNRHSFIFSPSAPSSLDMFRGKRDSRSEQPLPQPDPSQRPFDALINFLPADIGDKALLRHTILVTTVSRPFLISVGPPRSPPSPRATPSKRASVFLRRSLYLLSPPASEESVNSFVAAQQSPPSPPIKAHLVHLLPPRARNAVANHLLSSMESFLVSFSSPPAFETKNADTHTLERARPCVLESTAFAEPVATPLCLNLNWTFADVLLSGCLDDQPIYRAWFSGASDVVVSAPIPSQPDPVVIRPNRLDHSMLSPTPVSAYLPNPVIDMLPTPPDSEEDGPDRRRISVKIKRPWRWKLWIRRPTAPPTPPPKP</sequence>
<proteinExistence type="predicted"/>
<reference evidence="1" key="1">
    <citation type="submission" date="2021-03" db="EMBL/GenBank/DDBJ databases">
        <title>Evolutionary priming and transition to the ectomycorrhizal habit in an iconic lineage of mushroom-forming fungi: is preadaptation a requirement?</title>
        <authorList>
            <consortium name="DOE Joint Genome Institute"/>
            <person name="Looney B.P."/>
            <person name="Miyauchi S."/>
            <person name="Morin E."/>
            <person name="Drula E."/>
            <person name="Courty P.E."/>
            <person name="Chicoki N."/>
            <person name="Fauchery L."/>
            <person name="Kohler A."/>
            <person name="Kuo A."/>
            <person name="LaButti K."/>
            <person name="Pangilinan J."/>
            <person name="Lipzen A."/>
            <person name="Riley R."/>
            <person name="Andreopoulos W."/>
            <person name="He G."/>
            <person name="Johnson J."/>
            <person name="Barry K.W."/>
            <person name="Grigoriev I.V."/>
            <person name="Nagy L."/>
            <person name="Hibbett D."/>
            <person name="Henrissat B."/>
            <person name="Matheny P.B."/>
            <person name="Labbe J."/>
            <person name="Martin A.F."/>
        </authorList>
    </citation>
    <scope>NUCLEOTIDE SEQUENCE</scope>
    <source>
        <strain evidence="1">BPL698</strain>
    </source>
</reference>